<dbReference type="CDD" id="cd04301">
    <property type="entry name" value="NAT_SF"/>
    <property type="match status" value="1"/>
</dbReference>
<protein>
    <submittedName>
        <fullName evidence="2">Putative acetyltransferase</fullName>
    </submittedName>
</protein>
<reference evidence="2 3" key="1">
    <citation type="submission" date="2014-08" db="EMBL/GenBank/DDBJ databases">
        <title>Whole genome shotgun sequence of Rhizobium rubi NBRC 13261.</title>
        <authorList>
            <person name="Katano-Makiyama Y."/>
            <person name="Hosoyama A."/>
            <person name="Hashimoto M."/>
            <person name="Hosoyama Y."/>
            <person name="Noguchi M."/>
            <person name="Tsuchikane K."/>
            <person name="Uohara A."/>
            <person name="Ohji S."/>
            <person name="Ichikawa N."/>
            <person name="Kimura A."/>
            <person name="Yamazoe A."/>
            <person name="Fujita N."/>
        </authorList>
    </citation>
    <scope>NUCLEOTIDE SEQUENCE [LARGE SCALE GENOMIC DNA]</scope>
    <source>
        <strain evidence="2 3">NBRC 13261</strain>
    </source>
</reference>
<dbReference type="EMBL" id="BBJU01000003">
    <property type="protein sequence ID" value="GAK69077.1"/>
    <property type="molecule type" value="Genomic_DNA"/>
</dbReference>
<dbReference type="RefSeq" id="WP_045228653.1">
    <property type="nucleotide sequence ID" value="NZ_BBJU01000003.1"/>
</dbReference>
<evidence type="ECO:0000313" key="2">
    <source>
        <dbReference type="EMBL" id="GAK69077.1"/>
    </source>
</evidence>
<dbReference type="eggNOG" id="COG0454">
    <property type="taxonomic scope" value="Bacteria"/>
</dbReference>
<dbReference type="SUPFAM" id="SSF55729">
    <property type="entry name" value="Acyl-CoA N-acyltransferases (Nat)"/>
    <property type="match status" value="1"/>
</dbReference>
<accession>A0A081CQY1</accession>
<keyword evidence="2" id="KW-0808">Transferase</keyword>
<evidence type="ECO:0000313" key="3">
    <source>
        <dbReference type="Proteomes" id="UP000028701"/>
    </source>
</evidence>
<dbReference type="InterPro" id="IPR000182">
    <property type="entry name" value="GNAT_dom"/>
</dbReference>
<comment type="caution">
    <text evidence="2">The sequence shown here is derived from an EMBL/GenBank/DDBJ whole genome shotgun (WGS) entry which is preliminary data.</text>
</comment>
<name>A0A081CQY1_9HYPH</name>
<feature type="domain" description="N-acetyltransferase" evidence="1">
    <location>
        <begin position="1"/>
        <end position="139"/>
    </location>
</feature>
<evidence type="ECO:0000259" key="1">
    <source>
        <dbReference type="PROSITE" id="PS51186"/>
    </source>
</evidence>
<gene>
    <name evidence="2" type="ORF">RRU01S_03_02480</name>
</gene>
<dbReference type="InterPro" id="IPR016181">
    <property type="entry name" value="Acyl_CoA_acyltransferase"/>
</dbReference>
<dbReference type="GO" id="GO:0016747">
    <property type="term" value="F:acyltransferase activity, transferring groups other than amino-acyl groups"/>
    <property type="evidence" value="ECO:0007669"/>
    <property type="project" value="InterPro"/>
</dbReference>
<dbReference type="AlphaFoldDB" id="A0A081CQY1"/>
<dbReference type="Proteomes" id="UP000028701">
    <property type="component" value="Unassembled WGS sequence"/>
</dbReference>
<dbReference type="OrthoDB" id="9787920at2"/>
<proteinExistence type="predicted"/>
<dbReference type="Gene3D" id="3.40.630.30">
    <property type="match status" value="1"/>
</dbReference>
<sequence length="139" mass="15357">MEPHIAISDSDKESEAAILAGLKAYNAKRFGPSDWRGLVISLRDDDDNIIGGLSGHTARGWLYTSLLFIPEEMRGKGLGPKLLDLAEEEALKRGCRGAYIDTMNTDALRLYQKCGYVVFGQIEDFGNANTLTYLKKSLL</sequence>
<dbReference type="PROSITE" id="PS51186">
    <property type="entry name" value="GNAT"/>
    <property type="match status" value="1"/>
</dbReference>
<dbReference type="Pfam" id="PF00583">
    <property type="entry name" value="Acetyltransf_1"/>
    <property type="match status" value="1"/>
</dbReference>
<organism evidence="2 3">
    <name type="scientific">Agrobacterium rubi TR3 = NBRC 13261</name>
    <dbReference type="NCBI Taxonomy" id="1368415"/>
    <lineage>
        <taxon>Bacteria</taxon>
        <taxon>Pseudomonadati</taxon>
        <taxon>Pseudomonadota</taxon>
        <taxon>Alphaproteobacteria</taxon>
        <taxon>Hyphomicrobiales</taxon>
        <taxon>Rhizobiaceae</taxon>
        <taxon>Rhizobium/Agrobacterium group</taxon>
        <taxon>Agrobacterium</taxon>
    </lineage>
</organism>